<feature type="region of interest" description="Disordered" evidence="1">
    <location>
        <begin position="34"/>
        <end position="106"/>
    </location>
</feature>
<evidence type="ECO:0000313" key="5">
    <source>
        <dbReference type="EMBL" id="KAJ8731464.1"/>
    </source>
</evidence>
<organism evidence="4 7">
    <name type="scientific">Mythimna separata</name>
    <name type="common">Oriental armyworm</name>
    <name type="synonym">Pseudaletia separata</name>
    <dbReference type="NCBI Taxonomy" id="271217"/>
    <lineage>
        <taxon>Eukaryota</taxon>
        <taxon>Metazoa</taxon>
        <taxon>Ecdysozoa</taxon>
        <taxon>Arthropoda</taxon>
        <taxon>Hexapoda</taxon>
        <taxon>Insecta</taxon>
        <taxon>Pterygota</taxon>
        <taxon>Neoptera</taxon>
        <taxon>Endopterygota</taxon>
        <taxon>Lepidoptera</taxon>
        <taxon>Glossata</taxon>
        <taxon>Ditrysia</taxon>
        <taxon>Noctuoidea</taxon>
        <taxon>Noctuidae</taxon>
        <taxon>Noctuinae</taxon>
        <taxon>Hadenini</taxon>
        <taxon>Mythimna</taxon>
    </lineage>
</organism>
<evidence type="ECO:0000313" key="4">
    <source>
        <dbReference type="EMBL" id="KAJ8731463.1"/>
    </source>
</evidence>
<evidence type="ECO:0000313" key="3">
    <source>
        <dbReference type="EMBL" id="KAJ8731462.1"/>
    </source>
</evidence>
<evidence type="ECO:0000313" key="2">
    <source>
        <dbReference type="EMBL" id="KAJ8731461.1"/>
    </source>
</evidence>
<evidence type="ECO:0000313" key="6">
    <source>
        <dbReference type="EMBL" id="KAJ8731465.1"/>
    </source>
</evidence>
<dbReference type="EMBL" id="JARGEI010000005">
    <property type="protein sequence ID" value="KAJ8731463.1"/>
    <property type="molecule type" value="Genomic_DNA"/>
</dbReference>
<accession>A0AAD7YXF8</accession>
<name>A0AAD7YXF8_MYTSE</name>
<dbReference type="AlphaFoldDB" id="A0AAD7YXF8"/>
<keyword evidence="7" id="KW-1185">Reference proteome</keyword>
<proteinExistence type="predicted"/>
<dbReference type="EMBL" id="JARGEI010000005">
    <property type="protein sequence ID" value="KAJ8731465.1"/>
    <property type="molecule type" value="Genomic_DNA"/>
</dbReference>
<evidence type="ECO:0000256" key="1">
    <source>
        <dbReference type="SAM" id="MobiDB-lite"/>
    </source>
</evidence>
<reference evidence="4" key="1">
    <citation type="submission" date="2023-03" db="EMBL/GenBank/DDBJ databases">
        <title>Chromosome-level genomes of two armyworms, Mythimna separata and Mythimna loreyi, provide insights into the biosynthesis and reception of sex pheromones.</title>
        <authorList>
            <person name="Zhao H."/>
        </authorList>
    </citation>
    <scope>NUCLEOTIDE SEQUENCE</scope>
    <source>
        <strain evidence="4">BeijingLab</strain>
        <tissue evidence="4">Pupa</tissue>
    </source>
</reference>
<dbReference type="EMBL" id="JARGEI010000005">
    <property type="protein sequence ID" value="KAJ8731462.1"/>
    <property type="molecule type" value="Genomic_DNA"/>
</dbReference>
<protein>
    <submittedName>
        <fullName evidence="4">Uncharacterized protein</fullName>
    </submittedName>
</protein>
<evidence type="ECO:0000313" key="7">
    <source>
        <dbReference type="Proteomes" id="UP001231518"/>
    </source>
</evidence>
<dbReference type="EMBL" id="JARGEI010000005">
    <property type="protein sequence ID" value="KAJ8731461.1"/>
    <property type="molecule type" value="Genomic_DNA"/>
</dbReference>
<feature type="compositionally biased region" description="Basic residues" evidence="1">
    <location>
        <begin position="77"/>
        <end position="86"/>
    </location>
</feature>
<sequence>MPGGEAAPALQQVAVQVEGEPGEDATQVIAQLLQADLPSPGQYPHSQQHRPVAAGDADAGRRGGARAAAGGRAGGGRARRGRHAGHRAAAAGRPALARSVPTLTTT</sequence>
<dbReference type="Proteomes" id="UP001231518">
    <property type="component" value="Chromosome 16"/>
</dbReference>
<dbReference type="EMBL" id="JARGEI010000005">
    <property type="protein sequence ID" value="KAJ8731464.1"/>
    <property type="molecule type" value="Genomic_DNA"/>
</dbReference>
<comment type="caution">
    <text evidence="4">The sequence shown here is derived from an EMBL/GenBank/DDBJ whole genome shotgun (WGS) entry which is preliminary data.</text>
</comment>
<gene>
    <name evidence="2" type="ORF">PYW07_004625</name>
    <name evidence="3" type="ORF">PYW07_004626</name>
    <name evidence="4" type="ORF">PYW07_004627</name>
    <name evidence="5" type="ORF">PYW07_004628</name>
    <name evidence="6" type="ORF">PYW07_004629</name>
</gene>